<protein>
    <submittedName>
        <fullName evidence="1">Proline--tRNA ligase</fullName>
    </submittedName>
</protein>
<keyword evidence="1" id="KW-0436">Ligase</keyword>
<accession>A0AAV8FTN9</accession>
<dbReference type="GO" id="GO:0004827">
    <property type="term" value="F:proline-tRNA ligase activity"/>
    <property type="evidence" value="ECO:0007669"/>
    <property type="project" value="InterPro"/>
</dbReference>
<evidence type="ECO:0000313" key="1">
    <source>
        <dbReference type="EMBL" id="KAJ4794231.1"/>
    </source>
</evidence>
<dbReference type="PANTHER" id="PTHR43382">
    <property type="entry name" value="PROLYL-TRNA SYNTHETASE"/>
    <property type="match status" value="1"/>
</dbReference>
<dbReference type="AlphaFoldDB" id="A0AAV8FTN9"/>
<dbReference type="GO" id="GO:0005524">
    <property type="term" value="F:ATP binding"/>
    <property type="evidence" value="ECO:0007669"/>
    <property type="project" value="InterPro"/>
</dbReference>
<reference evidence="1" key="1">
    <citation type="submission" date="2022-08" db="EMBL/GenBank/DDBJ databases">
        <authorList>
            <person name="Marques A."/>
        </authorList>
    </citation>
    <scope>NUCLEOTIDE SEQUENCE</scope>
    <source>
        <strain evidence="1">RhyPub2mFocal</strain>
        <tissue evidence="1">Leaves</tissue>
    </source>
</reference>
<proteinExistence type="predicted"/>
<organism evidence="1 2">
    <name type="scientific">Rhynchospora pubera</name>
    <dbReference type="NCBI Taxonomy" id="906938"/>
    <lineage>
        <taxon>Eukaryota</taxon>
        <taxon>Viridiplantae</taxon>
        <taxon>Streptophyta</taxon>
        <taxon>Embryophyta</taxon>
        <taxon>Tracheophyta</taxon>
        <taxon>Spermatophyta</taxon>
        <taxon>Magnoliopsida</taxon>
        <taxon>Liliopsida</taxon>
        <taxon>Poales</taxon>
        <taxon>Cyperaceae</taxon>
        <taxon>Cyperoideae</taxon>
        <taxon>Rhynchosporeae</taxon>
        <taxon>Rhynchospora</taxon>
    </lineage>
</organism>
<dbReference type="EMBL" id="JAMFTS010000002">
    <property type="protein sequence ID" value="KAJ4794231.1"/>
    <property type="molecule type" value="Genomic_DNA"/>
</dbReference>
<keyword evidence="2" id="KW-1185">Reference proteome</keyword>
<dbReference type="InterPro" id="IPR045864">
    <property type="entry name" value="aa-tRNA-synth_II/BPL/LPL"/>
</dbReference>
<name>A0AAV8FTN9_9POAL</name>
<dbReference type="GO" id="GO:0017101">
    <property type="term" value="C:aminoacyl-tRNA synthetase multienzyme complex"/>
    <property type="evidence" value="ECO:0007669"/>
    <property type="project" value="TreeGrafter"/>
</dbReference>
<dbReference type="GO" id="GO:0005737">
    <property type="term" value="C:cytoplasm"/>
    <property type="evidence" value="ECO:0007669"/>
    <property type="project" value="InterPro"/>
</dbReference>
<dbReference type="GO" id="GO:0006433">
    <property type="term" value="P:prolyl-tRNA aminoacylation"/>
    <property type="evidence" value="ECO:0007669"/>
    <property type="project" value="InterPro"/>
</dbReference>
<dbReference type="Gene3D" id="3.30.930.10">
    <property type="entry name" value="Bira Bifunctional Protein, Domain 2"/>
    <property type="match status" value="1"/>
</dbReference>
<sequence>MIEYYDISGCYILRPQAMSIWETLQLTMLISLGHRDLPLKLNQWGNVVRWEFSNPTPFISGIFNHFENTRRGRGRPRLTWEEAVKRNLKEWNVSKELAIDRSAWKLAIHVPEPLRVGNFYGRRGILLLQQKRKQIKRYLRYWSSIEEYMKGRKSELERCAGGLYITSVEAFTPHTGRGIQGATSHCLCQNFAKMFQINFEDDKGEKSMIGVMVMVHGDDKGLVLPPKVASVQVMVITVPYKDADTTAIKAACESTVRN</sequence>
<gene>
    <name evidence="1" type="ORF">LUZ62_045477</name>
</gene>
<dbReference type="InterPro" id="IPR004499">
    <property type="entry name" value="Pro-tRNA-ligase_IIa_arc-type"/>
</dbReference>
<comment type="caution">
    <text evidence="1">The sequence shown here is derived from an EMBL/GenBank/DDBJ whole genome shotgun (WGS) entry which is preliminary data.</text>
</comment>
<dbReference type="PANTHER" id="PTHR43382:SF2">
    <property type="entry name" value="BIFUNCTIONAL GLUTAMATE_PROLINE--TRNA LIGASE"/>
    <property type="match status" value="1"/>
</dbReference>
<evidence type="ECO:0000313" key="2">
    <source>
        <dbReference type="Proteomes" id="UP001140206"/>
    </source>
</evidence>
<dbReference type="Proteomes" id="UP001140206">
    <property type="component" value="Chromosome 2"/>
</dbReference>
<dbReference type="SUPFAM" id="SSF55681">
    <property type="entry name" value="Class II aaRS and biotin synthetases"/>
    <property type="match status" value="1"/>
</dbReference>